<feature type="compositionally biased region" description="Polar residues" evidence="6">
    <location>
        <begin position="420"/>
        <end position="429"/>
    </location>
</feature>
<name>A0A1U9NPR2_9BACT</name>
<dbReference type="STRING" id="1936003.STSP2_03103"/>
<sequence precursor="true">MRRKGLLVVLALMGLLFAGCQQDQVVEEDEKDYEKPLPPGQLALRKITDPSQIPDFTIAACDTSNLRSAIKNSLNYMAKPSSQQFFPYGDISHRKVVASLQEFVNMLDSGLSGRELAAAIKRKYDVYISVGCDNMGTVLFTGYYTPIFDGSMKRTARFKYPLYSKPDDLVKGANGEILGRRTANGSIVDYPSRTDIEASDMLEGNELVWLSDPFEVYIAHVQGSAKIRLPDGKLITVGYAATNGHKYQSVSKQMLKNSAIPADKMSLKAMIDYFKVHPEEVDDYVSQNPRFVFFQISRGAPRGSLNEPVTPWRTIATDKSVYPRASLVFMSSKMPRSIGGRTVTSNYTGFVLDQDTGGAIRAPGRCDVYLGQGEEAGRLAGQVYHEGKLYYLFLKPEHMPSNVFASPDDSSGAGTGGSSNTWRSRSQSQQREEWE</sequence>
<dbReference type="InterPro" id="IPR036908">
    <property type="entry name" value="RlpA-like_sf"/>
</dbReference>
<dbReference type="PANTHER" id="PTHR30124">
    <property type="entry name" value="MEMBRANE-BOUND LYTIC MUREIN TRANSGLYCOSYLASE A"/>
    <property type="match status" value="1"/>
</dbReference>
<dbReference type="EMBL" id="CP019791">
    <property type="protein sequence ID" value="AQT69903.1"/>
    <property type="molecule type" value="Genomic_DNA"/>
</dbReference>
<evidence type="ECO:0000256" key="5">
    <source>
        <dbReference type="ARBA" id="ARBA00030918"/>
    </source>
</evidence>
<organism evidence="9 10">
    <name type="scientific">Anaerohalosphaera lusitana</name>
    <dbReference type="NCBI Taxonomy" id="1936003"/>
    <lineage>
        <taxon>Bacteria</taxon>
        <taxon>Pseudomonadati</taxon>
        <taxon>Planctomycetota</taxon>
        <taxon>Phycisphaerae</taxon>
        <taxon>Sedimentisphaerales</taxon>
        <taxon>Anaerohalosphaeraceae</taxon>
        <taxon>Anaerohalosphaera</taxon>
    </lineage>
</organism>
<evidence type="ECO:0000313" key="10">
    <source>
        <dbReference type="Proteomes" id="UP000189674"/>
    </source>
</evidence>
<dbReference type="CDD" id="cd14485">
    <property type="entry name" value="mltA_like_LT_A"/>
    <property type="match status" value="1"/>
</dbReference>
<keyword evidence="10" id="KW-1185">Reference proteome</keyword>
<dbReference type="Pfam" id="PF06725">
    <property type="entry name" value="3D"/>
    <property type="match status" value="1"/>
</dbReference>
<dbReference type="Proteomes" id="UP000189674">
    <property type="component" value="Chromosome"/>
</dbReference>
<feature type="region of interest" description="Disordered" evidence="6">
    <location>
        <begin position="403"/>
        <end position="435"/>
    </location>
</feature>
<evidence type="ECO:0000256" key="1">
    <source>
        <dbReference type="ARBA" id="ARBA00001420"/>
    </source>
</evidence>
<dbReference type="AlphaFoldDB" id="A0A1U9NPR2"/>
<keyword evidence="7" id="KW-0732">Signal</keyword>
<gene>
    <name evidence="9" type="primary">mltA</name>
    <name evidence="9" type="ORF">STSP2_03103</name>
</gene>
<evidence type="ECO:0000256" key="3">
    <source>
        <dbReference type="ARBA" id="ARBA00023239"/>
    </source>
</evidence>
<dbReference type="InterPro" id="IPR026044">
    <property type="entry name" value="MltA"/>
</dbReference>
<dbReference type="EC" id="4.2.2.n1" evidence="2"/>
<dbReference type="GO" id="GO:0009254">
    <property type="term" value="P:peptidoglycan turnover"/>
    <property type="evidence" value="ECO:0007669"/>
    <property type="project" value="InterPro"/>
</dbReference>
<dbReference type="CDD" id="cd14668">
    <property type="entry name" value="mlta_B"/>
    <property type="match status" value="1"/>
</dbReference>
<dbReference type="SUPFAM" id="SSF50685">
    <property type="entry name" value="Barwin-like endoglucanases"/>
    <property type="match status" value="1"/>
</dbReference>
<dbReference type="Pfam" id="PF03562">
    <property type="entry name" value="MltA"/>
    <property type="match status" value="1"/>
</dbReference>
<dbReference type="InterPro" id="IPR005300">
    <property type="entry name" value="MltA_B"/>
</dbReference>
<dbReference type="GO" id="GO:0009253">
    <property type="term" value="P:peptidoglycan catabolic process"/>
    <property type="evidence" value="ECO:0007669"/>
    <property type="project" value="TreeGrafter"/>
</dbReference>
<comment type="catalytic activity">
    <reaction evidence="1">
        <text>Exolytic cleavage of the (1-&gt;4)-beta-glycosidic linkage between N-acetylmuramic acid (MurNAc) and N-acetylglucosamine (GlcNAc) residues in peptidoglycan, from either the reducing or the non-reducing ends of the peptidoglycan chains, with concomitant formation of a 1,6-anhydrobond in the MurNAc residue.</text>
        <dbReference type="EC" id="4.2.2.n1"/>
    </reaction>
</comment>
<proteinExistence type="predicted"/>
<evidence type="ECO:0000313" key="9">
    <source>
        <dbReference type="EMBL" id="AQT69903.1"/>
    </source>
</evidence>
<accession>A0A1U9NPR2</accession>
<dbReference type="PIRSF" id="PIRSF019422">
    <property type="entry name" value="MltA"/>
    <property type="match status" value="1"/>
</dbReference>
<dbReference type="PROSITE" id="PS51257">
    <property type="entry name" value="PROKAR_LIPOPROTEIN"/>
    <property type="match status" value="1"/>
</dbReference>
<evidence type="ECO:0000256" key="6">
    <source>
        <dbReference type="SAM" id="MobiDB-lite"/>
    </source>
</evidence>
<feature type="chain" id="PRO_5012775678" description="peptidoglycan lytic exotransglycosylase" evidence="7">
    <location>
        <begin position="24"/>
        <end position="435"/>
    </location>
</feature>
<dbReference type="GO" id="GO:0008933">
    <property type="term" value="F:peptidoglycan lytic transglycosylase activity"/>
    <property type="evidence" value="ECO:0007669"/>
    <property type="project" value="TreeGrafter"/>
</dbReference>
<feature type="signal peptide" evidence="7">
    <location>
        <begin position="1"/>
        <end position="23"/>
    </location>
</feature>
<evidence type="ECO:0000259" key="8">
    <source>
        <dbReference type="SMART" id="SM00925"/>
    </source>
</evidence>
<dbReference type="KEGG" id="alus:STSP2_03103"/>
<dbReference type="GO" id="GO:0019867">
    <property type="term" value="C:outer membrane"/>
    <property type="evidence" value="ECO:0007669"/>
    <property type="project" value="InterPro"/>
</dbReference>
<keyword evidence="3 9" id="KW-0456">Lyase</keyword>
<dbReference type="Gene3D" id="2.40.240.50">
    <property type="entry name" value="Barwin-like endoglucanases"/>
    <property type="match status" value="1"/>
</dbReference>
<keyword evidence="4" id="KW-0961">Cell wall biogenesis/degradation</keyword>
<protein>
    <recommendedName>
        <fullName evidence="2">peptidoglycan lytic exotransglycosylase</fullName>
        <ecNumber evidence="2">4.2.2.n1</ecNumber>
    </recommendedName>
    <alternativeName>
        <fullName evidence="5">Murein hydrolase A</fullName>
    </alternativeName>
</protein>
<dbReference type="SMART" id="SM00925">
    <property type="entry name" value="MltA"/>
    <property type="match status" value="1"/>
</dbReference>
<dbReference type="GO" id="GO:0004553">
    <property type="term" value="F:hydrolase activity, hydrolyzing O-glycosyl compounds"/>
    <property type="evidence" value="ECO:0007669"/>
    <property type="project" value="InterPro"/>
</dbReference>
<dbReference type="GO" id="GO:0071555">
    <property type="term" value="P:cell wall organization"/>
    <property type="evidence" value="ECO:0007669"/>
    <property type="project" value="UniProtKB-KW"/>
</dbReference>
<feature type="domain" description="Lytic transglycosylase MltA" evidence="8">
    <location>
        <begin position="147"/>
        <end position="295"/>
    </location>
</feature>
<evidence type="ECO:0000256" key="2">
    <source>
        <dbReference type="ARBA" id="ARBA00012587"/>
    </source>
</evidence>
<dbReference type="PANTHER" id="PTHR30124:SF0">
    <property type="entry name" value="MEMBRANE-BOUND LYTIC MUREIN TRANSGLYCOSYLASE A"/>
    <property type="match status" value="1"/>
</dbReference>
<dbReference type="InterPro" id="IPR010611">
    <property type="entry name" value="3D_dom"/>
</dbReference>
<evidence type="ECO:0000256" key="4">
    <source>
        <dbReference type="ARBA" id="ARBA00023316"/>
    </source>
</evidence>
<dbReference type="Gene3D" id="2.40.40.10">
    <property type="entry name" value="RlpA-like domain"/>
    <property type="match status" value="1"/>
</dbReference>
<reference evidence="10" key="1">
    <citation type="submission" date="2017-02" db="EMBL/GenBank/DDBJ databases">
        <title>Comparative genomics and description of representatives of a novel lineage of planctomycetes thriving in anoxic sediments.</title>
        <authorList>
            <person name="Spring S."/>
            <person name="Bunk B."/>
            <person name="Sproer C."/>
        </authorList>
    </citation>
    <scope>NUCLEOTIDE SEQUENCE [LARGE SCALE GENOMIC DNA]</scope>
    <source>
        <strain evidence="10">ST-NAGAB-D1</strain>
    </source>
</reference>
<evidence type="ECO:0000256" key="7">
    <source>
        <dbReference type="SAM" id="SignalP"/>
    </source>
</evidence>
<dbReference type="RefSeq" id="WP_169853257.1">
    <property type="nucleotide sequence ID" value="NZ_CP019791.1"/>
</dbReference>